<evidence type="ECO:0000313" key="4">
    <source>
        <dbReference type="Proteomes" id="UP000187735"/>
    </source>
</evidence>
<dbReference type="Proteomes" id="UP000187735">
    <property type="component" value="Chromosome"/>
</dbReference>
<evidence type="ECO:0000313" key="3">
    <source>
        <dbReference type="EMBL" id="APZ96163.1"/>
    </source>
</evidence>
<dbReference type="EMBL" id="CP017641">
    <property type="protein sequence ID" value="APZ96163.1"/>
    <property type="molecule type" value="Genomic_DNA"/>
</dbReference>
<sequence precursor="true">MLRSRLLVVSTVVIATGLTITSPNVFGADDESAAKTEDGFTPLFDGKTAEGWNGDMTVFRIEDSSLVGGQLNEKIPHNFFLAHDKTFGDFELRLQFKLIGEQTNAGIQIRSKRIPDHHEMIGYQADLGQKYWGALYDESRRRKILAAPDADELAKVLKKDDWNDYRIRCEGPRIQLWINGLQTVDYTEEDKDIPLTGKVAVQIHSGPPGEAWYRNIRIKPLK</sequence>
<evidence type="ECO:0000256" key="1">
    <source>
        <dbReference type="SAM" id="SignalP"/>
    </source>
</evidence>
<dbReference type="OrthoDB" id="262927at2"/>
<dbReference type="GO" id="GO:0016787">
    <property type="term" value="F:hydrolase activity"/>
    <property type="evidence" value="ECO:0007669"/>
    <property type="project" value="InterPro"/>
</dbReference>
<feature type="domain" description="3-keto-alpha-glucoside-1,2-lyase/3-keto-2-hydroxy-glucal hydratase" evidence="2">
    <location>
        <begin position="39"/>
        <end position="219"/>
    </location>
</feature>
<protein>
    <recommendedName>
        <fullName evidence="2">3-keto-alpha-glucoside-1,2-lyase/3-keto-2-hydroxy-glucal hydratase domain-containing protein</fullName>
    </recommendedName>
</protein>
<keyword evidence="1" id="KW-0732">Signal</keyword>
<dbReference type="RefSeq" id="WP_083732406.1">
    <property type="nucleotide sequence ID" value="NZ_CP017641.1"/>
</dbReference>
<feature type="chain" id="PRO_5012885189" description="3-keto-alpha-glucoside-1,2-lyase/3-keto-2-hydroxy-glucal hydratase domain-containing protein" evidence="1">
    <location>
        <begin position="28"/>
        <end position="222"/>
    </location>
</feature>
<dbReference type="STRING" id="1891926.Fuma_05831"/>
<keyword evidence="4" id="KW-1185">Reference proteome</keyword>
<gene>
    <name evidence="3" type="ORF">Fuma_05831</name>
</gene>
<dbReference type="Gene3D" id="2.60.120.560">
    <property type="entry name" value="Exo-inulinase, domain 1"/>
    <property type="match status" value="1"/>
</dbReference>
<dbReference type="Pfam" id="PF06439">
    <property type="entry name" value="3keto-disac_hyd"/>
    <property type="match status" value="1"/>
</dbReference>
<feature type="signal peptide" evidence="1">
    <location>
        <begin position="1"/>
        <end position="27"/>
    </location>
</feature>
<reference evidence="3 4" key="1">
    <citation type="journal article" date="2016" name="Front. Microbiol.">
        <title>Fuerstia marisgermanicae gen. nov., sp. nov., an Unusual Member of the Phylum Planctomycetes from the German Wadden Sea.</title>
        <authorList>
            <person name="Kohn T."/>
            <person name="Heuer A."/>
            <person name="Jogler M."/>
            <person name="Vollmers J."/>
            <person name="Boedeker C."/>
            <person name="Bunk B."/>
            <person name="Rast P."/>
            <person name="Borchert D."/>
            <person name="Glockner I."/>
            <person name="Freese H.M."/>
            <person name="Klenk H.P."/>
            <person name="Overmann J."/>
            <person name="Kaster A.K."/>
            <person name="Rohde M."/>
            <person name="Wiegand S."/>
            <person name="Jogler C."/>
        </authorList>
    </citation>
    <scope>NUCLEOTIDE SEQUENCE [LARGE SCALE GENOMIC DNA]</scope>
    <source>
        <strain evidence="3 4">NH11</strain>
    </source>
</reference>
<proteinExistence type="predicted"/>
<dbReference type="AlphaFoldDB" id="A0A1P8WQ23"/>
<name>A0A1P8WQ23_9PLAN</name>
<accession>A0A1P8WQ23</accession>
<organism evidence="3 4">
    <name type="scientific">Fuerstiella marisgermanici</name>
    <dbReference type="NCBI Taxonomy" id="1891926"/>
    <lineage>
        <taxon>Bacteria</taxon>
        <taxon>Pseudomonadati</taxon>
        <taxon>Planctomycetota</taxon>
        <taxon>Planctomycetia</taxon>
        <taxon>Planctomycetales</taxon>
        <taxon>Planctomycetaceae</taxon>
        <taxon>Fuerstiella</taxon>
    </lineage>
</organism>
<dbReference type="KEGG" id="fmr:Fuma_05831"/>
<evidence type="ECO:0000259" key="2">
    <source>
        <dbReference type="Pfam" id="PF06439"/>
    </source>
</evidence>
<dbReference type="InterPro" id="IPR010496">
    <property type="entry name" value="AL/BT2_dom"/>
</dbReference>